<protein>
    <recommendedName>
        <fullName evidence="17">Sodium/potassium-transporting ATPase subunit beta-2</fullName>
    </recommendedName>
</protein>
<comment type="subcellular location">
    <subcellularLocation>
        <location evidence="1">Cell membrane</location>
        <topology evidence="1">Single-pass type II membrane protein</topology>
    </subcellularLocation>
</comment>
<evidence type="ECO:0000256" key="9">
    <source>
        <dbReference type="ARBA" id="ARBA00022968"/>
    </source>
</evidence>
<dbReference type="PANTHER" id="PTHR11523">
    <property type="entry name" value="SODIUM/POTASSIUM-DEPENDENT ATPASE BETA SUBUNIT"/>
    <property type="match status" value="1"/>
</dbReference>
<evidence type="ECO:0000256" key="15">
    <source>
        <dbReference type="ARBA" id="ARBA00023180"/>
    </source>
</evidence>
<proteinExistence type="inferred from homology"/>
<keyword evidence="3" id="KW-0813">Transport</keyword>
<dbReference type="Proteomes" id="UP001279410">
    <property type="component" value="Unassembled WGS sequence"/>
</dbReference>
<sequence length="57" mass="6729">MYIMLLTLDDYKPTWQDRLATPGMMIRPKGDQLEITYSVSETESWDDFVHNLNTFLS</sequence>
<organism evidence="18 19">
    <name type="scientific">Lates japonicus</name>
    <name type="common">Japanese lates</name>
    <dbReference type="NCBI Taxonomy" id="270547"/>
    <lineage>
        <taxon>Eukaryota</taxon>
        <taxon>Metazoa</taxon>
        <taxon>Chordata</taxon>
        <taxon>Craniata</taxon>
        <taxon>Vertebrata</taxon>
        <taxon>Euteleostomi</taxon>
        <taxon>Actinopterygii</taxon>
        <taxon>Neopterygii</taxon>
        <taxon>Teleostei</taxon>
        <taxon>Neoteleostei</taxon>
        <taxon>Acanthomorphata</taxon>
        <taxon>Carangaria</taxon>
        <taxon>Carangaria incertae sedis</taxon>
        <taxon>Centropomidae</taxon>
        <taxon>Lates</taxon>
    </lineage>
</organism>
<keyword evidence="7" id="KW-0812">Transmembrane</keyword>
<dbReference type="GO" id="GO:0030007">
    <property type="term" value="P:intracellular potassium ion homeostasis"/>
    <property type="evidence" value="ECO:0007669"/>
    <property type="project" value="TreeGrafter"/>
</dbReference>
<evidence type="ECO:0000256" key="3">
    <source>
        <dbReference type="ARBA" id="ARBA00022448"/>
    </source>
</evidence>
<keyword evidence="19" id="KW-1185">Reference proteome</keyword>
<keyword evidence="5" id="KW-0633">Potassium transport</keyword>
<dbReference type="AlphaFoldDB" id="A0AAD3NER5"/>
<dbReference type="Pfam" id="PF00287">
    <property type="entry name" value="Na_K-ATPase"/>
    <property type="match status" value="1"/>
</dbReference>
<evidence type="ECO:0000256" key="4">
    <source>
        <dbReference type="ARBA" id="ARBA00022475"/>
    </source>
</evidence>
<keyword evidence="10" id="KW-1133">Transmembrane helix</keyword>
<reference evidence="18" key="1">
    <citation type="submission" date="2022-08" db="EMBL/GenBank/DDBJ databases">
        <title>Genome sequencing of akame (Lates japonicus).</title>
        <authorList>
            <person name="Hashiguchi Y."/>
            <person name="Takahashi H."/>
        </authorList>
    </citation>
    <scope>NUCLEOTIDE SEQUENCE</scope>
    <source>
        <strain evidence="18">Kochi</strain>
    </source>
</reference>
<keyword evidence="14" id="KW-1015">Disulfide bond</keyword>
<evidence type="ECO:0000256" key="5">
    <source>
        <dbReference type="ARBA" id="ARBA00022538"/>
    </source>
</evidence>
<evidence type="ECO:0000256" key="14">
    <source>
        <dbReference type="ARBA" id="ARBA00023157"/>
    </source>
</evidence>
<comment type="caution">
    <text evidence="18">The sequence shown here is derived from an EMBL/GenBank/DDBJ whole genome shotgun (WGS) entry which is preliminary data.</text>
</comment>
<keyword evidence="4" id="KW-1003">Cell membrane</keyword>
<keyword evidence="8" id="KW-0630">Potassium</keyword>
<keyword evidence="13" id="KW-0472">Membrane</keyword>
<evidence type="ECO:0000256" key="2">
    <source>
        <dbReference type="ARBA" id="ARBA00005876"/>
    </source>
</evidence>
<comment type="similarity">
    <text evidence="2">Belongs to the X(+)/potassium ATPases subunit beta family.</text>
</comment>
<evidence type="ECO:0000256" key="8">
    <source>
        <dbReference type="ARBA" id="ARBA00022958"/>
    </source>
</evidence>
<keyword evidence="15" id="KW-0325">Glycoprotein</keyword>
<name>A0AAD3NER5_LATJO</name>
<keyword evidence="16" id="KW-0739">Sodium transport</keyword>
<dbReference type="Gene3D" id="2.60.40.1660">
    <property type="entry name" value="Na, k-atpase alpha subunit"/>
    <property type="match status" value="1"/>
</dbReference>
<keyword evidence="9" id="KW-0735">Signal-anchor</keyword>
<dbReference type="InterPro" id="IPR038702">
    <property type="entry name" value="Na/K_ATPase_sub_beta_sf"/>
</dbReference>
<evidence type="ECO:0000256" key="7">
    <source>
        <dbReference type="ARBA" id="ARBA00022692"/>
    </source>
</evidence>
<dbReference type="EMBL" id="BRZM01000697">
    <property type="protein sequence ID" value="GLD71683.1"/>
    <property type="molecule type" value="Genomic_DNA"/>
</dbReference>
<dbReference type="GO" id="GO:0036376">
    <property type="term" value="P:sodium ion export across plasma membrane"/>
    <property type="evidence" value="ECO:0007669"/>
    <property type="project" value="TreeGrafter"/>
</dbReference>
<evidence type="ECO:0000256" key="11">
    <source>
        <dbReference type="ARBA" id="ARBA00023053"/>
    </source>
</evidence>
<dbReference type="InterPro" id="IPR000402">
    <property type="entry name" value="Na/K_ATPase_sub_beta"/>
</dbReference>
<evidence type="ECO:0000256" key="16">
    <source>
        <dbReference type="ARBA" id="ARBA00023201"/>
    </source>
</evidence>
<evidence type="ECO:0000313" key="19">
    <source>
        <dbReference type="Proteomes" id="UP001279410"/>
    </source>
</evidence>
<dbReference type="PANTHER" id="PTHR11523:SF26">
    <property type="entry name" value="SODIUM_POTASSIUM-TRANSPORTING ATPASE SUBUNIT BETA-2"/>
    <property type="match status" value="1"/>
</dbReference>
<accession>A0AAD3NER5</accession>
<dbReference type="GO" id="GO:0001671">
    <property type="term" value="F:ATPase activator activity"/>
    <property type="evidence" value="ECO:0007669"/>
    <property type="project" value="TreeGrafter"/>
</dbReference>
<evidence type="ECO:0000256" key="12">
    <source>
        <dbReference type="ARBA" id="ARBA00023065"/>
    </source>
</evidence>
<dbReference type="GO" id="GO:0006883">
    <property type="term" value="P:intracellular sodium ion homeostasis"/>
    <property type="evidence" value="ECO:0007669"/>
    <property type="project" value="TreeGrafter"/>
</dbReference>
<evidence type="ECO:0000313" key="18">
    <source>
        <dbReference type="EMBL" id="GLD71683.1"/>
    </source>
</evidence>
<dbReference type="GO" id="GO:1990573">
    <property type="term" value="P:potassium ion import across plasma membrane"/>
    <property type="evidence" value="ECO:0007669"/>
    <property type="project" value="TreeGrafter"/>
</dbReference>
<evidence type="ECO:0000256" key="6">
    <source>
        <dbReference type="ARBA" id="ARBA00022607"/>
    </source>
</evidence>
<keyword evidence="6" id="KW-0740">Sodium/potassium transport</keyword>
<evidence type="ECO:0000256" key="1">
    <source>
        <dbReference type="ARBA" id="ARBA00004401"/>
    </source>
</evidence>
<keyword evidence="12" id="KW-0406">Ion transport</keyword>
<feature type="non-terminal residue" evidence="18">
    <location>
        <position position="1"/>
    </location>
</feature>
<keyword evidence="11" id="KW-0915">Sodium</keyword>
<dbReference type="GO" id="GO:0005890">
    <property type="term" value="C:sodium:potassium-exchanging ATPase complex"/>
    <property type="evidence" value="ECO:0007669"/>
    <property type="project" value="InterPro"/>
</dbReference>
<evidence type="ECO:0000256" key="10">
    <source>
        <dbReference type="ARBA" id="ARBA00022989"/>
    </source>
</evidence>
<gene>
    <name evidence="18" type="ORF">AKAME5_002300500</name>
</gene>
<evidence type="ECO:0000256" key="17">
    <source>
        <dbReference type="ARBA" id="ARBA00041202"/>
    </source>
</evidence>
<evidence type="ECO:0000256" key="13">
    <source>
        <dbReference type="ARBA" id="ARBA00023136"/>
    </source>
</evidence>